<feature type="domain" description="Helicase ATP-binding" evidence="10">
    <location>
        <begin position="60"/>
        <end position="234"/>
    </location>
</feature>
<dbReference type="Pfam" id="PF00271">
    <property type="entry name" value="Helicase_C"/>
    <property type="match status" value="1"/>
</dbReference>
<dbReference type="Pfam" id="PF00270">
    <property type="entry name" value="DEAD"/>
    <property type="match status" value="1"/>
</dbReference>
<evidence type="ECO:0000256" key="7">
    <source>
        <dbReference type="ARBA" id="ARBA00034617"/>
    </source>
</evidence>
<evidence type="ECO:0000313" key="13">
    <source>
        <dbReference type="Proteomes" id="UP000186601"/>
    </source>
</evidence>
<dbReference type="InterPro" id="IPR014001">
    <property type="entry name" value="Helicase_ATP-bd"/>
</dbReference>
<dbReference type="GO" id="GO:0043138">
    <property type="term" value="F:3'-5' DNA helicase activity"/>
    <property type="evidence" value="ECO:0007669"/>
    <property type="project" value="UniProtKB-EC"/>
</dbReference>
<keyword evidence="4" id="KW-0067">ATP-binding</keyword>
<accession>A0A2R6QEP6</accession>
<keyword evidence="3" id="KW-0378">Hydrolase</keyword>
<evidence type="ECO:0000256" key="1">
    <source>
        <dbReference type="ARBA" id="ARBA00005446"/>
    </source>
</evidence>
<dbReference type="GO" id="GO:0000724">
    <property type="term" value="P:double-strand break repair via homologous recombination"/>
    <property type="evidence" value="ECO:0007669"/>
    <property type="project" value="TreeGrafter"/>
</dbReference>
<dbReference type="SMART" id="SM00487">
    <property type="entry name" value="DEXDc"/>
    <property type="match status" value="1"/>
</dbReference>
<dbReference type="GO" id="GO:0016787">
    <property type="term" value="F:hydrolase activity"/>
    <property type="evidence" value="ECO:0007669"/>
    <property type="project" value="UniProtKB-KW"/>
</dbReference>
<feature type="region of interest" description="Disordered" evidence="9">
    <location>
        <begin position="520"/>
        <end position="541"/>
    </location>
</feature>
<dbReference type="CDD" id="cd18787">
    <property type="entry name" value="SF2_C_DEAD"/>
    <property type="match status" value="1"/>
</dbReference>
<evidence type="ECO:0000256" key="2">
    <source>
        <dbReference type="ARBA" id="ARBA00022741"/>
    </source>
</evidence>
<feature type="region of interest" description="Disordered" evidence="9">
    <location>
        <begin position="627"/>
        <end position="655"/>
    </location>
</feature>
<keyword evidence="6" id="KW-0413">Isomerase</keyword>
<evidence type="ECO:0000256" key="5">
    <source>
        <dbReference type="ARBA" id="ARBA00023125"/>
    </source>
</evidence>
<comment type="similarity">
    <text evidence="1">Belongs to the helicase family. RecQ subfamily.</text>
</comment>
<dbReference type="EMBL" id="MLYV02000361">
    <property type="protein sequence ID" value="PSS06546.1"/>
    <property type="molecule type" value="Genomic_DNA"/>
</dbReference>
<evidence type="ECO:0000256" key="6">
    <source>
        <dbReference type="ARBA" id="ARBA00023235"/>
    </source>
</evidence>
<dbReference type="SUPFAM" id="SSF52540">
    <property type="entry name" value="P-loop containing nucleoside triphosphate hydrolases"/>
    <property type="match status" value="1"/>
</dbReference>
<feature type="domain" description="Helicase C-terminal" evidence="11">
    <location>
        <begin position="260"/>
        <end position="421"/>
    </location>
</feature>
<dbReference type="InterPro" id="IPR027417">
    <property type="entry name" value="P-loop_NTPase"/>
</dbReference>
<dbReference type="OrthoDB" id="2499463at2759"/>
<feature type="compositionally biased region" description="Basic and acidic residues" evidence="9">
    <location>
        <begin position="639"/>
        <end position="655"/>
    </location>
</feature>
<dbReference type="GO" id="GO:0003677">
    <property type="term" value="F:DNA binding"/>
    <property type="evidence" value="ECO:0007669"/>
    <property type="project" value="UniProtKB-KW"/>
</dbReference>
<comment type="catalytic activity">
    <reaction evidence="7">
        <text>Couples ATP hydrolysis with the unwinding of duplex DNA by translocating in the 3'-5' direction.</text>
        <dbReference type="EC" id="5.6.2.4"/>
    </reaction>
</comment>
<evidence type="ECO:0000256" key="3">
    <source>
        <dbReference type="ARBA" id="ARBA00022801"/>
    </source>
</evidence>
<dbReference type="SMART" id="SM00490">
    <property type="entry name" value="HELICc"/>
    <property type="match status" value="1"/>
</dbReference>
<dbReference type="EC" id="5.6.2.4" evidence="8"/>
<feature type="compositionally biased region" description="Polar residues" evidence="9">
    <location>
        <begin position="418"/>
        <end position="436"/>
    </location>
</feature>
<keyword evidence="13" id="KW-1185">Reference proteome</keyword>
<feature type="compositionally biased region" description="Basic and acidic residues" evidence="9">
    <location>
        <begin position="520"/>
        <end position="540"/>
    </location>
</feature>
<dbReference type="InterPro" id="IPR001650">
    <property type="entry name" value="Helicase_C-like"/>
</dbReference>
<dbReference type="PROSITE" id="PS00690">
    <property type="entry name" value="DEAH_ATP_HELICASE"/>
    <property type="match status" value="1"/>
</dbReference>
<dbReference type="CDD" id="cd17920">
    <property type="entry name" value="DEXHc_RecQ"/>
    <property type="match status" value="1"/>
</dbReference>
<dbReference type="GO" id="GO:0005694">
    <property type="term" value="C:chromosome"/>
    <property type="evidence" value="ECO:0007669"/>
    <property type="project" value="TreeGrafter"/>
</dbReference>
<evidence type="ECO:0000259" key="10">
    <source>
        <dbReference type="PROSITE" id="PS51192"/>
    </source>
</evidence>
<dbReference type="GO" id="GO:0005737">
    <property type="term" value="C:cytoplasm"/>
    <property type="evidence" value="ECO:0007669"/>
    <property type="project" value="TreeGrafter"/>
</dbReference>
<evidence type="ECO:0000259" key="11">
    <source>
        <dbReference type="PROSITE" id="PS51194"/>
    </source>
</evidence>
<comment type="caution">
    <text evidence="12">The sequence shown here is derived from an EMBL/GenBank/DDBJ whole genome shotgun (WGS) entry which is preliminary data.</text>
</comment>
<evidence type="ECO:0000256" key="4">
    <source>
        <dbReference type="ARBA" id="ARBA00022840"/>
    </source>
</evidence>
<name>A0A2R6QEP6_9APHY</name>
<dbReference type="PROSITE" id="PS51194">
    <property type="entry name" value="HELICASE_CTER"/>
    <property type="match status" value="1"/>
</dbReference>
<dbReference type="InterPro" id="IPR002464">
    <property type="entry name" value="DNA/RNA_helicase_DEAH_CS"/>
</dbReference>
<dbReference type="PROSITE" id="PS51192">
    <property type="entry name" value="HELICASE_ATP_BIND_1"/>
    <property type="match status" value="1"/>
</dbReference>
<keyword evidence="2" id="KW-0547">Nucleotide-binding</keyword>
<dbReference type="Gene3D" id="3.40.50.300">
    <property type="entry name" value="P-loop containing nucleotide triphosphate hydrolases"/>
    <property type="match status" value="2"/>
</dbReference>
<gene>
    <name evidence="12" type="ORF">PHLCEN_2v3676</name>
</gene>
<dbReference type="InterPro" id="IPR011545">
    <property type="entry name" value="DEAD/DEAH_box_helicase_dom"/>
</dbReference>
<dbReference type="STRING" id="98765.A0A2R6QEP6"/>
<evidence type="ECO:0000256" key="9">
    <source>
        <dbReference type="SAM" id="MobiDB-lite"/>
    </source>
</evidence>
<dbReference type="PANTHER" id="PTHR13710:SF105">
    <property type="entry name" value="ATP-DEPENDENT DNA HELICASE Q1"/>
    <property type="match status" value="1"/>
</dbReference>
<keyword evidence="5" id="KW-0238">DNA-binding</keyword>
<proteinExistence type="inferred from homology"/>
<evidence type="ECO:0000313" key="12">
    <source>
        <dbReference type="EMBL" id="PSS06546.1"/>
    </source>
</evidence>
<protein>
    <recommendedName>
        <fullName evidence="8">DNA 3'-5' helicase</fullName>
        <ecNumber evidence="8">5.6.2.4</ecNumber>
    </recommendedName>
</protein>
<feature type="region of interest" description="Disordered" evidence="9">
    <location>
        <begin position="418"/>
        <end position="445"/>
    </location>
</feature>
<dbReference type="Proteomes" id="UP000186601">
    <property type="component" value="Unassembled WGS sequence"/>
</dbReference>
<sequence>MATNIHGNSGPSFATLLANTRDAAEKTGKYSSAETRALLTQQIKDRCDGKTPYDWQLDVTEAVLLGLDSIVVAGTGAGKTMPFVMPLLADTTGKKKIIIVSPLDALERDQAQRFKAMGLTATAVNGRVWNEDLHKDITAHKYRVLLTSPEMLLEHPVFSALMRSPEFMKDVALVVIDEAHCISQWGSDFRPKYGELEKLRSYIALDVPILATSATMTPAVLDDVRVKLRYRVDNMFLINLGNDRRNISLLIGRMQSAAKDLEALDFVLDEAFDGKPLIRTIIYVNSRDLAADAWEHLADQLPSHLQEQIAYIHAMRSPRAKEYVMTRFRAGEINILCATEVAGMGLDIPDVDRVIQYMLPKTLSEWVQHYGRAGRGGQPAQAILLVEPSAFQTKKKKVEEIMDPDKQQDEENIISTLDNGQENQHGPGLSSSSNRTSHNEPEYKKNVEDGLRQWYEATTCRRVIQNEYFKNPPSDHDLIVACCDLCIARYASKGGPHVSTQSEHNLEALLTRIAMRKSIETPDHDKQLDGKKRKSGEGTRRGTRLQSCRDALLGWRRWRWCQTYRDCFWGKESLLPDKVLQMFAKAAHIHTLDDIKREIPDWEWADDHGEEILERLETIDNQWHAERDQSAVVKKTKRRETSKQNKATREEVRREAKHQEVLKKKALQSRIASSSCLPLLSAVAQSQPLPSSASAHLQPTAWQWVTSAPVIMSAAAVSSQHERPLQWMPLFKPS</sequence>
<dbReference type="PANTHER" id="PTHR13710">
    <property type="entry name" value="DNA HELICASE RECQ FAMILY MEMBER"/>
    <property type="match status" value="1"/>
</dbReference>
<reference evidence="12 13" key="1">
    <citation type="submission" date="2018-02" db="EMBL/GenBank/DDBJ databases">
        <title>Genome sequence of the basidiomycete white-rot fungus Phlebia centrifuga.</title>
        <authorList>
            <person name="Granchi Z."/>
            <person name="Peng M."/>
            <person name="de Vries R.P."/>
            <person name="Hilden K."/>
            <person name="Makela M.R."/>
            <person name="Grigoriev I."/>
            <person name="Riley R."/>
        </authorList>
    </citation>
    <scope>NUCLEOTIDE SEQUENCE [LARGE SCALE GENOMIC DNA]</scope>
    <source>
        <strain evidence="12 13">FBCC195</strain>
    </source>
</reference>
<dbReference type="GO" id="GO:0005524">
    <property type="term" value="F:ATP binding"/>
    <property type="evidence" value="ECO:0007669"/>
    <property type="project" value="UniProtKB-KW"/>
</dbReference>
<dbReference type="GO" id="GO:0009378">
    <property type="term" value="F:four-way junction helicase activity"/>
    <property type="evidence" value="ECO:0007669"/>
    <property type="project" value="TreeGrafter"/>
</dbReference>
<organism evidence="12 13">
    <name type="scientific">Hermanssonia centrifuga</name>
    <dbReference type="NCBI Taxonomy" id="98765"/>
    <lineage>
        <taxon>Eukaryota</taxon>
        <taxon>Fungi</taxon>
        <taxon>Dikarya</taxon>
        <taxon>Basidiomycota</taxon>
        <taxon>Agaricomycotina</taxon>
        <taxon>Agaricomycetes</taxon>
        <taxon>Polyporales</taxon>
        <taxon>Meruliaceae</taxon>
        <taxon>Hermanssonia</taxon>
    </lineage>
</organism>
<evidence type="ECO:0000256" key="8">
    <source>
        <dbReference type="ARBA" id="ARBA00034808"/>
    </source>
</evidence>
<dbReference type="AlphaFoldDB" id="A0A2R6QEP6"/>